<reference evidence="1 2" key="1">
    <citation type="journal article" date="2021" name="Commun. Biol.">
        <title>The genome of Shorea leprosula (Dipterocarpaceae) highlights the ecological relevance of drought in aseasonal tropical rainforests.</title>
        <authorList>
            <person name="Ng K.K.S."/>
            <person name="Kobayashi M.J."/>
            <person name="Fawcett J.A."/>
            <person name="Hatakeyama M."/>
            <person name="Paape T."/>
            <person name="Ng C.H."/>
            <person name="Ang C.C."/>
            <person name="Tnah L.H."/>
            <person name="Lee C.T."/>
            <person name="Nishiyama T."/>
            <person name="Sese J."/>
            <person name="O'Brien M.J."/>
            <person name="Copetti D."/>
            <person name="Mohd Noor M.I."/>
            <person name="Ong R.C."/>
            <person name="Putra M."/>
            <person name="Sireger I.Z."/>
            <person name="Indrioko S."/>
            <person name="Kosugi Y."/>
            <person name="Izuno A."/>
            <person name="Isagi Y."/>
            <person name="Lee S.L."/>
            <person name="Shimizu K.K."/>
        </authorList>
    </citation>
    <scope>NUCLEOTIDE SEQUENCE [LARGE SCALE GENOMIC DNA]</scope>
    <source>
        <strain evidence="1">214</strain>
    </source>
</reference>
<keyword evidence="2" id="KW-1185">Reference proteome</keyword>
<accession>A0AAV5KT81</accession>
<proteinExistence type="predicted"/>
<name>A0AAV5KT81_9ROSI</name>
<gene>
    <name evidence="1" type="ORF">SLEP1_g36963</name>
</gene>
<dbReference type="AlphaFoldDB" id="A0AAV5KT81"/>
<protein>
    <submittedName>
        <fullName evidence="1">Uncharacterized protein</fullName>
    </submittedName>
</protein>
<organism evidence="1 2">
    <name type="scientific">Rubroshorea leprosula</name>
    <dbReference type="NCBI Taxonomy" id="152421"/>
    <lineage>
        <taxon>Eukaryota</taxon>
        <taxon>Viridiplantae</taxon>
        <taxon>Streptophyta</taxon>
        <taxon>Embryophyta</taxon>
        <taxon>Tracheophyta</taxon>
        <taxon>Spermatophyta</taxon>
        <taxon>Magnoliopsida</taxon>
        <taxon>eudicotyledons</taxon>
        <taxon>Gunneridae</taxon>
        <taxon>Pentapetalae</taxon>
        <taxon>rosids</taxon>
        <taxon>malvids</taxon>
        <taxon>Malvales</taxon>
        <taxon>Dipterocarpaceae</taxon>
        <taxon>Rubroshorea</taxon>
    </lineage>
</organism>
<dbReference type="EMBL" id="BPVZ01000077">
    <property type="protein sequence ID" value="GKV27840.1"/>
    <property type="molecule type" value="Genomic_DNA"/>
</dbReference>
<comment type="caution">
    <text evidence="1">The sequence shown here is derived from an EMBL/GenBank/DDBJ whole genome shotgun (WGS) entry which is preliminary data.</text>
</comment>
<dbReference type="Proteomes" id="UP001054252">
    <property type="component" value="Unassembled WGS sequence"/>
</dbReference>
<evidence type="ECO:0000313" key="2">
    <source>
        <dbReference type="Proteomes" id="UP001054252"/>
    </source>
</evidence>
<evidence type="ECO:0000313" key="1">
    <source>
        <dbReference type="EMBL" id="GKV27840.1"/>
    </source>
</evidence>
<sequence length="75" mass="8150">MFLLGGICECDASPARLLEEIDLPIGRPCNTSDDCLYPACGCNPFIGGECECDAFLAKLFEEISPKQPEVQKKVP</sequence>